<evidence type="ECO:0000256" key="1">
    <source>
        <dbReference type="SAM" id="SignalP"/>
    </source>
</evidence>
<feature type="non-terminal residue" evidence="2">
    <location>
        <position position="1"/>
    </location>
</feature>
<dbReference type="EMBL" id="BLLF01002686">
    <property type="protein sequence ID" value="GFH24990.1"/>
    <property type="molecule type" value="Genomic_DNA"/>
</dbReference>
<keyword evidence="1" id="KW-0732">Signal</keyword>
<feature type="chain" id="PRO_5025606255" evidence="1">
    <location>
        <begin position="39"/>
        <end position="192"/>
    </location>
</feature>
<gene>
    <name evidence="2" type="ORF">HaLaN_22876</name>
</gene>
<evidence type="ECO:0000313" key="2">
    <source>
        <dbReference type="EMBL" id="GFH24990.1"/>
    </source>
</evidence>
<keyword evidence="3" id="KW-1185">Reference proteome</keyword>
<reference evidence="2 3" key="1">
    <citation type="submission" date="2020-02" db="EMBL/GenBank/DDBJ databases">
        <title>Draft genome sequence of Haematococcus lacustris strain NIES-144.</title>
        <authorList>
            <person name="Morimoto D."/>
            <person name="Nakagawa S."/>
            <person name="Yoshida T."/>
            <person name="Sawayama S."/>
        </authorList>
    </citation>
    <scope>NUCLEOTIDE SEQUENCE [LARGE SCALE GENOMIC DNA]</scope>
    <source>
        <strain evidence="2 3">NIES-144</strain>
    </source>
</reference>
<dbReference type="AlphaFoldDB" id="A0A699ZUU5"/>
<name>A0A699ZUU5_HAELA</name>
<feature type="signal peptide" evidence="1">
    <location>
        <begin position="1"/>
        <end position="38"/>
    </location>
</feature>
<organism evidence="2 3">
    <name type="scientific">Haematococcus lacustris</name>
    <name type="common">Green alga</name>
    <name type="synonym">Haematococcus pluvialis</name>
    <dbReference type="NCBI Taxonomy" id="44745"/>
    <lineage>
        <taxon>Eukaryota</taxon>
        <taxon>Viridiplantae</taxon>
        <taxon>Chlorophyta</taxon>
        <taxon>core chlorophytes</taxon>
        <taxon>Chlorophyceae</taxon>
        <taxon>CS clade</taxon>
        <taxon>Chlamydomonadales</taxon>
        <taxon>Haematococcaceae</taxon>
        <taxon>Haematococcus</taxon>
    </lineage>
</organism>
<accession>A0A699ZUU5</accession>
<dbReference type="Proteomes" id="UP000485058">
    <property type="component" value="Unassembled WGS sequence"/>
</dbReference>
<comment type="caution">
    <text evidence="2">The sequence shown here is derived from an EMBL/GenBank/DDBJ whole genome shotgun (WGS) entry which is preliminary data.</text>
</comment>
<protein>
    <submittedName>
        <fullName evidence="2">Uncharacterized protein</fullName>
    </submittedName>
</protein>
<sequence length="192" mass="20555">MSPSTSPRRVAARGAMEWRLTFGSALVLVAAGLQVATAQSSGPPAELDGCSAIVWGATYGLFRRSTPFVPQTPFGLQRWVEFKEAVCSVDWDVIRDSPRAMSASELATFNTIASVIIRNYNPAALPASGAALVAYAPFRAIVDYTAIVCKDLSVAVLQQYTVDTLASQSTIFLSTLGNAYMTQYTTCLNGLK</sequence>
<proteinExistence type="predicted"/>
<feature type="non-terminal residue" evidence="2">
    <location>
        <position position="192"/>
    </location>
</feature>
<evidence type="ECO:0000313" key="3">
    <source>
        <dbReference type="Proteomes" id="UP000485058"/>
    </source>
</evidence>